<protein>
    <recommendedName>
        <fullName evidence="6">Serine protease HTRA2, mitochondrial</fullName>
        <ecNumber evidence="5">3.4.21.108</ecNumber>
    </recommendedName>
    <alternativeName>
        <fullName evidence="17">High temperature requirement protein A2</fullName>
    </alternativeName>
</protein>
<evidence type="ECO:0000256" key="17">
    <source>
        <dbReference type="ARBA" id="ARBA00029644"/>
    </source>
</evidence>
<keyword evidence="13" id="KW-1133">Transmembrane helix</keyword>
<keyword evidence="22" id="KW-1185">Reference proteome</keyword>
<evidence type="ECO:0000256" key="18">
    <source>
        <dbReference type="ARBA" id="ARBA00035606"/>
    </source>
</evidence>
<dbReference type="GO" id="GO:0031966">
    <property type="term" value="C:mitochondrial membrane"/>
    <property type="evidence" value="ECO:0007669"/>
    <property type="project" value="UniProtKB-SubCell"/>
</dbReference>
<dbReference type="Gene3D" id="2.40.10.120">
    <property type="match status" value="1"/>
</dbReference>
<dbReference type="EMBL" id="LNIX01000001">
    <property type="protein sequence ID" value="OXA64626.1"/>
    <property type="molecule type" value="Genomic_DNA"/>
</dbReference>
<comment type="subcellular location">
    <subcellularLocation>
        <location evidence="3">Mitochondrion intermembrane space</location>
        <topology evidence="3">Single-pass membrane protein</topology>
    </subcellularLocation>
    <subcellularLocation>
        <location evidence="2">Mitochondrion membrane</location>
        <topology evidence="2">Single-pass membrane protein</topology>
    </subcellularLocation>
</comment>
<evidence type="ECO:0000256" key="11">
    <source>
        <dbReference type="ARBA" id="ARBA00022825"/>
    </source>
</evidence>
<dbReference type="GO" id="GO:0005758">
    <property type="term" value="C:mitochondrial intermembrane space"/>
    <property type="evidence" value="ECO:0007669"/>
    <property type="project" value="UniProtKB-SubCell"/>
</dbReference>
<dbReference type="STRING" id="158441.A0A226F6Y2"/>
<organism evidence="21 22">
    <name type="scientific">Folsomia candida</name>
    <name type="common">Springtail</name>
    <dbReference type="NCBI Taxonomy" id="158441"/>
    <lineage>
        <taxon>Eukaryota</taxon>
        <taxon>Metazoa</taxon>
        <taxon>Ecdysozoa</taxon>
        <taxon>Arthropoda</taxon>
        <taxon>Hexapoda</taxon>
        <taxon>Collembola</taxon>
        <taxon>Entomobryomorpha</taxon>
        <taxon>Isotomoidea</taxon>
        <taxon>Isotomidae</taxon>
        <taxon>Proisotominae</taxon>
        <taxon>Folsomia</taxon>
    </lineage>
</organism>
<dbReference type="PANTHER" id="PTHR22939">
    <property type="entry name" value="SERINE PROTEASE FAMILY S1C HTRA-RELATED"/>
    <property type="match status" value="1"/>
</dbReference>
<evidence type="ECO:0000256" key="12">
    <source>
        <dbReference type="ARBA" id="ARBA00022946"/>
    </source>
</evidence>
<comment type="catalytic activity">
    <reaction evidence="1">
        <text>Cleavage of non-polar aliphatic amino-acids at the P1 position, with a preference for Val, Ile and Met. At the P2 and P3 positions, Arg is selected most strongly with a secondary preference for other hydrophilic residues.</text>
        <dbReference type="EC" id="3.4.21.108"/>
    </reaction>
</comment>
<feature type="compositionally biased region" description="Basic and acidic residues" evidence="19">
    <location>
        <begin position="126"/>
        <end position="137"/>
    </location>
</feature>
<reference evidence="21 22" key="1">
    <citation type="submission" date="2015-12" db="EMBL/GenBank/DDBJ databases">
        <title>The genome of Folsomia candida.</title>
        <authorList>
            <person name="Faddeeva A."/>
            <person name="Derks M.F."/>
            <person name="Anvar Y."/>
            <person name="Smit S."/>
            <person name="Van Straalen N."/>
            <person name="Roelofs D."/>
        </authorList>
    </citation>
    <scope>NUCLEOTIDE SEQUENCE [LARGE SCALE GENOMIC DNA]</scope>
    <source>
        <strain evidence="21 22">VU population</strain>
        <tissue evidence="21">Whole body</tissue>
    </source>
</reference>
<dbReference type="InterPro" id="IPR036034">
    <property type="entry name" value="PDZ_sf"/>
</dbReference>
<evidence type="ECO:0000256" key="8">
    <source>
        <dbReference type="ARBA" id="ARBA00022692"/>
    </source>
</evidence>
<dbReference type="SMART" id="SM00228">
    <property type="entry name" value="PDZ"/>
    <property type="match status" value="1"/>
</dbReference>
<evidence type="ECO:0000256" key="9">
    <source>
        <dbReference type="ARBA" id="ARBA00022703"/>
    </source>
</evidence>
<dbReference type="GO" id="GO:0007005">
    <property type="term" value="P:mitochondrion organization"/>
    <property type="evidence" value="ECO:0007669"/>
    <property type="project" value="UniProtKB-ARBA"/>
</dbReference>
<dbReference type="InterPro" id="IPR001478">
    <property type="entry name" value="PDZ"/>
</dbReference>
<dbReference type="OMA" id="MAVEWSS"/>
<evidence type="ECO:0000256" key="3">
    <source>
        <dbReference type="ARBA" id="ARBA00004375"/>
    </source>
</evidence>
<keyword evidence="8" id="KW-0812">Transmembrane</keyword>
<evidence type="ECO:0000259" key="20">
    <source>
        <dbReference type="PROSITE" id="PS50106"/>
    </source>
</evidence>
<dbReference type="SUPFAM" id="SSF50494">
    <property type="entry name" value="Trypsin-like serine proteases"/>
    <property type="match status" value="1"/>
</dbReference>
<evidence type="ECO:0000256" key="16">
    <source>
        <dbReference type="ARBA" id="ARBA00023145"/>
    </source>
</evidence>
<keyword evidence="15" id="KW-0472">Membrane</keyword>
<keyword evidence="11" id="KW-0720">Serine protease</keyword>
<keyword evidence="12" id="KW-0809">Transit peptide</keyword>
<dbReference type="EC" id="3.4.21.108" evidence="5"/>
<evidence type="ECO:0000256" key="2">
    <source>
        <dbReference type="ARBA" id="ARBA00004304"/>
    </source>
</evidence>
<evidence type="ECO:0000256" key="7">
    <source>
        <dbReference type="ARBA" id="ARBA00022670"/>
    </source>
</evidence>
<keyword evidence="7 21" id="KW-0645">Protease</keyword>
<keyword evidence="16" id="KW-0865">Zymogen</keyword>
<comment type="function">
    <text evidence="18">Serine protease that shows proteolytic activity against a non-specific substrate beta-casein. Promotes or induces cell death either by direct binding to and inhibition of BIRC proteins (also called inhibitor of apoptosis proteins, IAPs), leading to an increase in caspase activity, or by a BIRC inhibition-independent, caspase-independent and serine protease activity-dependent mechanism. Can antagonize antiapoptotic activity of th/Diap1 by directly inducing the degradation of th/Diap1.</text>
</comment>
<dbReference type="Gene3D" id="2.30.42.10">
    <property type="match status" value="1"/>
</dbReference>
<proteinExistence type="inferred from homology"/>
<dbReference type="GO" id="GO:0004252">
    <property type="term" value="F:serine-type endopeptidase activity"/>
    <property type="evidence" value="ECO:0007669"/>
    <property type="project" value="InterPro"/>
</dbReference>
<keyword evidence="14" id="KW-0496">Mitochondrion</keyword>
<dbReference type="InterPro" id="IPR001940">
    <property type="entry name" value="Peptidase_S1C"/>
</dbReference>
<dbReference type="GO" id="GO:0006508">
    <property type="term" value="P:proteolysis"/>
    <property type="evidence" value="ECO:0007669"/>
    <property type="project" value="UniProtKB-KW"/>
</dbReference>
<evidence type="ECO:0000256" key="10">
    <source>
        <dbReference type="ARBA" id="ARBA00022801"/>
    </source>
</evidence>
<evidence type="ECO:0000256" key="4">
    <source>
        <dbReference type="ARBA" id="ARBA00010541"/>
    </source>
</evidence>
<evidence type="ECO:0000256" key="19">
    <source>
        <dbReference type="SAM" id="MobiDB-lite"/>
    </source>
</evidence>
<dbReference type="Proteomes" id="UP000198287">
    <property type="component" value="Unassembled WGS sequence"/>
</dbReference>
<dbReference type="Pfam" id="PF13180">
    <property type="entry name" value="PDZ_2"/>
    <property type="match status" value="1"/>
</dbReference>
<gene>
    <name evidence="21" type="ORF">Fcan01_03181</name>
</gene>
<evidence type="ECO:0000256" key="6">
    <source>
        <dbReference type="ARBA" id="ARBA00016929"/>
    </source>
</evidence>
<dbReference type="PANTHER" id="PTHR22939:SF129">
    <property type="entry name" value="SERINE PROTEASE HTRA2, MITOCHONDRIAL"/>
    <property type="match status" value="1"/>
</dbReference>
<name>A0A226F6Y2_FOLCA</name>
<dbReference type="GO" id="GO:0006915">
    <property type="term" value="P:apoptotic process"/>
    <property type="evidence" value="ECO:0007669"/>
    <property type="project" value="UniProtKB-KW"/>
</dbReference>
<dbReference type="PROSITE" id="PS50106">
    <property type="entry name" value="PDZ"/>
    <property type="match status" value="1"/>
</dbReference>
<keyword evidence="9" id="KW-0053">Apoptosis</keyword>
<comment type="caution">
    <text evidence="21">The sequence shown here is derived from an EMBL/GenBank/DDBJ whole genome shotgun (WGS) entry which is preliminary data.</text>
</comment>
<sequence>MGELSRIVNLMRLKSLTPYLERVPGWNFKLAELVRPPLACNYLYKHLSTYVDDTVNLNNNRRSNWARYAAAGKHKTERREDCDREKNRTSSTAVVATGAGLLLMLWSNSQWDTVEAAKPIYNDENQQDRRDTDDHYRAGGKSKGFQKSNRERFNFIADVVDKVKDTVVSIEVKDHAHVDFFTGVPHTASNGSGFIISDDGLILTNAHVVASRPRSSFSVRLADGRTFSAVIEDIDYESDLATIRVHAKDLRTLSLGNSADTKIGEWVIALGAPLTLTNTVTAGVVSSTSRGASELGIQTNDINYIQTDASITFGNSGGPLINLDGEAIGINSMKVTAGISFAIPIDHAKKFLARSEARRSSGLMKPTRKYMGLTILTVTDQIKRELESRGYKKVSKGVLVWQVVVGSPAYLAGVKPGDIIVRINGTEIASSADLYELTKVSDKLNIHIQRGDKLYACTVTPELVED</sequence>
<evidence type="ECO:0000256" key="15">
    <source>
        <dbReference type="ARBA" id="ARBA00023136"/>
    </source>
</evidence>
<dbReference type="GO" id="GO:0043065">
    <property type="term" value="P:positive regulation of apoptotic process"/>
    <property type="evidence" value="ECO:0007669"/>
    <property type="project" value="TreeGrafter"/>
</dbReference>
<feature type="region of interest" description="Disordered" evidence="19">
    <location>
        <begin position="120"/>
        <end position="145"/>
    </location>
</feature>
<dbReference type="FunFam" id="2.40.10.120:FF:000004">
    <property type="entry name" value="Serine protease HTRA2, mitochondrial"/>
    <property type="match status" value="1"/>
</dbReference>
<evidence type="ECO:0000256" key="5">
    <source>
        <dbReference type="ARBA" id="ARBA00013033"/>
    </source>
</evidence>
<dbReference type="PRINTS" id="PR00834">
    <property type="entry name" value="PROTEASES2C"/>
</dbReference>
<evidence type="ECO:0000313" key="22">
    <source>
        <dbReference type="Proteomes" id="UP000198287"/>
    </source>
</evidence>
<keyword evidence="10" id="KW-0378">Hydrolase</keyword>
<evidence type="ECO:0000256" key="1">
    <source>
        <dbReference type="ARBA" id="ARBA00001760"/>
    </source>
</evidence>
<evidence type="ECO:0000256" key="14">
    <source>
        <dbReference type="ARBA" id="ARBA00023128"/>
    </source>
</evidence>
<comment type="similarity">
    <text evidence="4">Belongs to the peptidase S1C family.</text>
</comment>
<dbReference type="Pfam" id="PF13365">
    <property type="entry name" value="Trypsin_2"/>
    <property type="match status" value="1"/>
</dbReference>
<dbReference type="AlphaFoldDB" id="A0A226F6Y2"/>
<dbReference type="OrthoDB" id="4217619at2759"/>
<dbReference type="SUPFAM" id="SSF50156">
    <property type="entry name" value="PDZ domain-like"/>
    <property type="match status" value="1"/>
</dbReference>
<evidence type="ECO:0000256" key="13">
    <source>
        <dbReference type="ARBA" id="ARBA00022989"/>
    </source>
</evidence>
<evidence type="ECO:0000313" key="21">
    <source>
        <dbReference type="EMBL" id="OXA64626.1"/>
    </source>
</evidence>
<accession>A0A226F6Y2</accession>
<dbReference type="InterPro" id="IPR009003">
    <property type="entry name" value="Peptidase_S1_PA"/>
</dbReference>
<feature type="domain" description="PDZ" evidence="20">
    <location>
        <begin position="360"/>
        <end position="452"/>
    </location>
</feature>